<evidence type="ECO:0000256" key="7">
    <source>
        <dbReference type="ARBA" id="ARBA00022679"/>
    </source>
</evidence>
<dbReference type="EMBL" id="RJTM01000123">
    <property type="protein sequence ID" value="RNL81640.1"/>
    <property type="molecule type" value="Genomic_DNA"/>
</dbReference>
<keyword evidence="16" id="KW-0175">Coiled coil</keyword>
<feature type="coiled-coil region" evidence="16">
    <location>
        <begin position="269"/>
        <end position="296"/>
    </location>
</feature>
<dbReference type="SUPFAM" id="SSF52540">
    <property type="entry name" value="P-loop containing nucleoside triphosphate hydrolases"/>
    <property type="match status" value="1"/>
</dbReference>
<evidence type="ECO:0000256" key="9">
    <source>
        <dbReference type="ARBA" id="ARBA00022741"/>
    </source>
</evidence>
<evidence type="ECO:0000256" key="6">
    <source>
        <dbReference type="ARBA" id="ARBA00022519"/>
    </source>
</evidence>
<keyword evidence="8 17" id="KW-0812">Transmembrane</keyword>
<dbReference type="GO" id="GO:0042802">
    <property type="term" value="F:identical protein binding"/>
    <property type="evidence" value="ECO:0007669"/>
    <property type="project" value="UniProtKB-ARBA"/>
</dbReference>
<dbReference type="GO" id="GO:0005886">
    <property type="term" value="C:plasma membrane"/>
    <property type="evidence" value="ECO:0007669"/>
    <property type="project" value="UniProtKB-SubCell"/>
</dbReference>
<dbReference type="Gene3D" id="3.40.50.300">
    <property type="entry name" value="P-loop containing nucleotide triphosphate hydrolases"/>
    <property type="match status" value="1"/>
</dbReference>
<comment type="similarity">
    <text evidence="2">Belongs to the CpsD/CapB family.</text>
</comment>
<evidence type="ECO:0000256" key="1">
    <source>
        <dbReference type="ARBA" id="ARBA00004429"/>
    </source>
</evidence>
<dbReference type="Pfam" id="PF13614">
    <property type="entry name" value="AAA_31"/>
    <property type="match status" value="1"/>
</dbReference>
<dbReference type="Proteomes" id="UP000267469">
    <property type="component" value="Unassembled WGS sequence"/>
</dbReference>
<dbReference type="InterPro" id="IPR050445">
    <property type="entry name" value="Bact_polysacc_biosynth/exp"/>
</dbReference>
<keyword evidence="6" id="KW-0997">Cell inner membrane</keyword>
<dbReference type="Pfam" id="PF13807">
    <property type="entry name" value="GNVR"/>
    <property type="match status" value="1"/>
</dbReference>
<evidence type="ECO:0000256" key="10">
    <source>
        <dbReference type="ARBA" id="ARBA00022777"/>
    </source>
</evidence>
<dbReference type="NCBIfam" id="TIGR01007">
    <property type="entry name" value="eps_fam"/>
    <property type="match status" value="1"/>
</dbReference>
<dbReference type="AlphaFoldDB" id="A0A3N0E1F6"/>
<sequence>MHPIRPAGDEEINLRDQLEAYLIHWKWFVISVVVCVALAFIYLRYATPQYNVSATIMIKDDKKGGITSELSAFQDIGLFGNVTNSVDNEIEVLKSRTLMENVVKKLGLNIAYYTKGNIRTSEAYKNAPVRINFSLQDSVLYKADTTFTVRVDSATRFTLLDSEGEDKGAHGFGENVQFGSGKMTVLPAFDSVEELNTRDVVVVIKPLAKVTLGYREQVQVAVVDKNTSVIRLNLNAAVRQKAEDILNTLIEQYNIDVVADKNLVSANTARFIEKRLALIEAELGEVEQSAENFKETNQLTDITSEAGITLENASEYAKQIVAAETRLQLTNFLIDYLAGIQDNSSLIPANVGTEDSNIGPSIMEYNKLVQERSRLMRGSTENNPVIVNLDSQISGLRQSIKQTLANLKASQAIALNDLRRQEELLNSRISNVPGQERRYRGIQRQQQIKETLYLYLLQKKEETAISLEVTAPNSKIIDSAYGSDIPVAPKRRVILVGSFVLGLLIPFGVIYLKDLLDTKVQGRKDIEGKLSVPFLGDIPKSLSNDQTISRDSRSSAAEAFRILRTNLDFMLVNVNGHKAKKIFITSTVSGEGKTFVSMNLAGTLALSGKRVLLIGMDIRNPKLTEYIDLPHPRGLTNYLTNGGQPLEEMIFKYEKEGFDHMDILTSGAIPPNPAELLMSDKIGTLFAELENKYDYIVVDTAPVSLVTDTLLVSKHADMFVYVCRAGYLDKRLLVIPENLYREKRLPNMAILINDSDSKKGYGYGYGYGYGQEVKPWWKRIMKKYDG</sequence>
<keyword evidence="9" id="KW-0547">Nucleotide-binding</keyword>
<dbReference type="GO" id="GO:0004715">
    <property type="term" value="F:non-membrane spanning protein tyrosine kinase activity"/>
    <property type="evidence" value="ECO:0007669"/>
    <property type="project" value="UniProtKB-EC"/>
</dbReference>
<comment type="caution">
    <text evidence="21">The sequence shown here is derived from an EMBL/GenBank/DDBJ whole genome shotgun (WGS) entry which is preliminary data.</text>
</comment>
<name>A0A3N0E1F6_SINP1</name>
<reference evidence="21 22" key="1">
    <citation type="submission" date="2018-10" db="EMBL/GenBank/DDBJ databases">
        <title>Sinomicrobium pectinilyticum sp. nov., a pectinase-producing bacterium isolated from alkaline and saline soil, and emended description of the genus Sinomicrobium.</title>
        <authorList>
            <person name="Cheng B."/>
            <person name="Li C."/>
            <person name="Lai Q."/>
            <person name="Du M."/>
            <person name="Shao Z."/>
            <person name="Xu P."/>
            <person name="Yang C."/>
        </authorList>
    </citation>
    <scope>NUCLEOTIDE SEQUENCE [LARGE SCALE GENOMIC DNA]</scope>
    <source>
        <strain evidence="21 22">5DNS001</strain>
    </source>
</reference>
<evidence type="ECO:0000256" key="8">
    <source>
        <dbReference type="ARBA" id="ARBA00022692"/>
    </source>
</evidence>
<dbReference type="InterPro" id="IPR027417">
    <property type="entry name" value="P-loop_NTPase"/>
</dbReference>
<protein>
    <recommendedName>
        <fullName evidence="4">non-specific protein-tyrosine kinase</fullName>
        <ecNumber evidence="4">2.7.10.2</ecNumber>
    </recommendedName>
</protein>
<dbReference type="CDD" id="cd05387">
    <property type="entry name" value="BY-kinase"/>
    <property type="match status" value="1"/>
</dbReference>
<feature type="domain" description="Tyrosine-protein kinase G-rich" evidence="20">
    <location>
        <begin position="443"/>
        <end position="514"/>
    </location>
</feature>
<evidence type="ECO:0000256" key="3">
    <source>
        <dbReference type="ARBA" id="ARBA00008883"/>
    </source>
</evidence>
<keyword evidence="13 17" id="KW-0472">Membrane</keyword>
<feature type="transmembrane region" description="Helical" evidence="17">
    <location>
        <begin position="23"/>
        <end position="43"/>
    </location>
</feature>
<feature type="domain" description="Polysaccharide chain length determinant N-terminal" evidence="18">
    <location>
        <begin position="10"/>
        <end position="106"/>
    </location>
</feature>
<dbReference type="InterPro" id="IPR025669">
    <property type="entry name" value="AAA_dom"/>
</dbReference>
<evidence type="ECO:0000256" key="14">
    <source>
        <dbReference type="ARBA" id="ARBA00023137"/>
    </source>
</evidence>
<keyword evidence="14" id="KW-0829">Tyrosine-protein kinase</keyword>
<evidence type="ECO:0000256" key="11">
    <source>
        <dbReference type="ARBA" id="ARBA00022840"/>
    </source>
</evidence>
<dbReference type="OrthoDB" id="9794577at2"/>
<evidence type="ECO:0000256" key="2">
    <source>
        <dbReference type="ARBA" id="ARBA00007316"/>
    </source>
</evidence>
<evidence type="ECO:0000256" key="5">
    <source>
        <dbReference type="ARBA" id="ARBA00022475"/>
    </source>
</evidence>
<organism evidence="21 22">
    <name type="scientific">Sinomicrobium pectinilyticum</name>
    <dbReference type="NCBI Taxonomy" id="1084421"/>
    <lineage>
        <taxon>Bacteria</taxon>
        <taxon>Pseudomonadati</taxon>
        <taxon>Bacteroidota</taxon>
        <taxon>Flavobacteriia</taxon>
        <taxon>Flavobacteriales</taxon>
        <taxon>Flavobacteriaceae</taxon>
        <taxon>Sinomicrobium</taxon>
    </lineage>
</organism>
<gene>
    <name evidence="21" type="ORF">ED312_18670</name>
</gene>
<dbReference type="GO" id="GO:0005524">
    <property type="term" value="F:ATP binding"/>
    <property type="evidence" value="ECO:0007669"/>
    <property type="project" value="UniProtKB-KW"/>
</dbReference>
<dbReference type="FunFam" id="3.40.50.300:FF:000527">
    <property type="entry name" value="Tyrosine-protein kinase etk"/>
    <property type="match status" value="1"/>
</dbReference>
<dbReference type="InterPro" id="IPR005702">
    <property type="entry name" value="Wzc-like_C"/>
</dbReference>
<keyword evidence="10 21" id="KW-0418">Kinase</keyword>
<evidence type="ECO:0000256" key="13">
    <source>
        <dbReference type="ARBA" id="ARBA00023136"/>
    </source>
</evidence>
<evidence type="ECO:0000256" key="15">
    <source>
        <dbReference type="ARBA" id="ARBA00051245"/>
    </source>
</evidence>
<dbReference type="InterPro" id="IPR003856">
    <property type="entry name" value="LPS_length_determ_N"/>
</dbReference>
<dbReference type="InterPro" id="IPR032807">
    <property type="entry name" value="GNVR"/>
</dbReference>
<evidence type="ECO:0000313" key="22">
    <source>
        <dbReference type="Proteomes" id="UP000267469"/>
    </source>
</evidence>
<evidence type="ECO:0000313" key="21">
    <source>
        <dbReference type="EMBL" id="RNL81640.1"/>
    </source>
</evidence>
<dbReference type="PANTHER" id="PTHR32309:SF13">
    <property type="entry name" value="FERRIC ENTEROBACTIN TRANSPORT PROTEIN FEPE"/>
    <property type="match status" value="1"/>
</dbReference>
<keyword evidence="7 21" id="KW-0808">Transferase</keyword>
<accession>A0A3N0E1F6</accession>
<keyword evidence="22" id="KW-1185">Reference proteome</keyword>
<feature type="domain" description="AAA" evidence="19">
    <location>
        <begin position="580"/>
        <end position="713"/>
    </location>
</feature>
<comment type="catalytic activity">
    <reaction evidence="15">
        <text>L-tyrosyl-[protein] + ATP = O-phospho-L-tyrosyl-[protein] + ADP + H(+)</text>
        <dbReference type="Rhea" id="RHEA:10596"/>
        <dbReference type="Rhea" id="RHEA-COMP:10136"/>
        <dbReference type="Rhea" id="RHEA-COMP:20101"/>
        <dbReference type="ChEBI" id="CHEBI:15378"/>
        <dbReference type="ChEBI" id="CHEBI:30616"/>
        <dbReference type="ChEBI" id="CHEBI:46858"/>
        <dbReference type="ChEBI" id="CHEBI:61978"/>
        <dbReference type="ChEBI" id="CHEBI:456216"/>
        <dbReference type="EC" id="2.7.10.2"/>
    </reaction>
</comment>
<evidence type="ECO:0000259" key="19">
    <source>
        <dbReference type="Pfam" id="PF13614"/>
    </source>
</evidence>
<comment type="subcellular location">
    <subcellularLocation>
        <location evidence="1">Cell inner membrane</location>
        <topology evidence="1">Multi-pass membrane protein</topology>
    </subcellularLocation>
</comment>
<comment type="similarity">
    <text evidence="3">Belongs to the etk/wzc family.</text>
</comment>
<dbReference type="Pfam" id="PF02706">
    <property type="entry name" value="Wzz"/>
    <property type="match status" value="1"/>
</dbReference>
<evidence type="ECO:0000259" key="18">
    <source>
        <dbReference type="Pfam" id="PF02706"/>
    </source>
</evidence>
<evidence type="ECO:0000256" key="17">
    <source>
        <dbReference type="SAM" id="Phobius"/>
    </source>
</evidence>
<proteinExistence type="inferred from homology"/>
<keyword evidence="12 17" id="KW-1133">Transmembrane helix</keyword>
<keyword evidence="11" id="KW-0067">ATP-binding</keyword>
<keyword evidence="5" id="KW-1003">Cell membrane</keyword>
<evidence type="ECO:0000259" key="20">
    <source>
        <dbReference type="Pfam" id="PF13807"/>
    </source>
</evidence>
<dbReference type="EC" id="2.7.10.2" evidence="4"/>
<evidence type="ECO:0000256" key="12">
    <source>
        <dbReference type="ARBA" id="ARBA00022989"/>
    </source>
</evidence>
<evidence type="ECO:0000256" key="16">
    <source>
        <dbReference type="SAM" id="Coils"/>
    </source>
</evidence>
<evidence type="ECO:0000256" key="4">
    <source>
        <dbReference type="ARBA" id="ARBA00011903"/>
    </source>
</evidence>
<dbReference type="PANTHER" id="PTHR32309">
    <property type="entry name" value="TYROSINE-PROTEIN KINASE"/>
    <property type="match status" value="1"/>
</dbReference>